<dbReference type="AlphaFoldDB" id="D0WGT5"/>
<accession>D0WGT5</accession>
<dbReference type="STRING" id="649764.HMPREF0762_01039"/>
<evidence type="ECO:0000313" key="2">
    <source>
        <dbReference type="Proteomes" id="UP000006001"/>
    </source>
</evidence>
<dbReference type="EMBL" id="ACUX02000006">
    <property type="protein sequence ID" value="EEZ61698.1"/>
    <property type="molecule type" value="Genomic_DNA"/>
</dbReference>
<dbReference type="HOGENOM" id="CLU_3189084_0_0_11"/>
<gene>
    <name evidence="1" type="ORF">HMPREF0762_01039</name>
</gene>
<proteinExistence type="predicted"/>
<evidence type="ECO:0000313" key="1">
    <source>
        <dbReference type="EMBL" id="EEZ61698.1"/>
    </source>
</evidence>
<reference evidence="1" key="1">
    <citation type="submission" date="2009-10" db="EMBL/GenBank/DDBJ databases">
        <authorList>
            <person name="Weinstock G."/>
            <person name="Sodergren E."/>
            <person name="Clifton S."/>
            <person name="Fulton L."/>
            <person name="Fulton B."/>
            <person name="Courtney L."/>
            <person name="Fronick C."/>
            <person name="Harrison M."/>
            <person name="Strong C."/>
            <person name="Farmer C."/>
            <person name="Delahaunty K."/>
            <person name="Markovic C."/>
            <person name="Hall O."/>
            <person name="Minx P."/>
            <person name="Tomlinson C."/>
            <person name="Mitreva M."/>
            <person name="Nelson J."/>
            <person name="Hou S."/>
            <person name="Wollam A."/>
            <person name="Pepin K.H."/>
            <person name="Johnson M."/>
            <person name="Bhonagiri V."/>
            <person name="Nash W.E."/>
            <person name="Warren W."/>
            <person name="Chinwalla A."/>
            <person name="Mardis E.R."/>
            <person name="Wilson R.K."/>
        </authorList>
    </citation>
    <scope>NUCLEOTIDE SEQUENCE [LARGE SCALE GENOMIC DNA]</scope>
    <source>
        <strain evidence="1">ATCC 700122</strain>
    </source>
</reference>
<comment type="caution">
    <text evidence="1">The sequence shown here is derived from an EMBL/GenBank/DDBJ whole genome shotgun (WGS) entry which is preliminary data.</text>
</comment>
<sequence length="46" mass="5321">MRSRHARDETIAAGMTGNERDCRILSFAVLYKQIHELLHLLIINTI</sequence>
<organism evidence="1 2">
    <name type="scientific">Slackia exigua (strain ATCC 700122 / DSM 15923 / CIP 105133 / JCM 11022 / KCTC 5966 / S-7)</name>
    <dbReference type="NCBI Taxonomy" id="649764"/>
    <lineage>
        <taxon>Bacteria</taxon>
        <taxon>Bacillati</taxon>
        <taxon>Actinomycetota</taxon>
        <taxon>Coriobacteriia</taxon>
        <taxon>Eggerthellales</taxon>
        <taxon>Eggerthellaceae</taxon>
        <taxon>Slackia</taxon>
    </lineage>
</organism>
<protein>
    <submittedName>
        <fullName evidence="1">Uncharacterized protein</fullName>
    </submittedName>
</protein>
<dbReference type="Proteomes" id="UP000006001">
    <property type="component" value="Unassembled WGS sequence"/>
</dbReference>
<keyword evidence="2" id="KW-1185">Reference proteome</keyword>
<name>D0WGT5_SLAES</name>